<keyword evidence="5" id="KW-0539">Nucleus</keyword>
<comment type="caution">
    <text evidence="6">The sequence shown here is derived from an EMBL/GenBank/DDBJ whole genome shotgun (WGS) entry which is preliminary data.</text>
</comment>
<dbReference type="SUPFAM" id="SSF53098">
    <property type="entry name" value="Ribonuclease H-like"/>
    <property type="match status" value="1"/>
</dbReference>
<keyword evidence="4" id="KW-0862">Zinc</keyword>
<keyword evidence="3" id="KW-0863">Zinc-finger</keyword>
<accession>A0A6A6LQM7</accession>
<dbReference type="EMBL" id="JAAGAX010000009">
    <property type="protein sequence ID" value="KAF2302755.1"/>
    <property type="molecule type" value="Genomic_DNA"/>
</dbReference>
<keyword evidence="2" id="KW-0479">Metal-binding</keyword>
<protein>
    <recommendedName>
        <fullName evidence="8">hAT-like transposase RNase-H fold domain-containing protein</fullName>
    </recommendedName>
</protein>
<reference evidence="6 7" key="1">
    <citation type="journal article" date="2020" name="Mol. Plant">
        <title>The Chromosome-Based Rubber Tree Genome Provides New Insights into Spurge Genome Evolution and Rubber Biosynthesis.</title>
        <authorList>
            <person name="Liu J."/>
            <person name="Shi C."/>
            <person name="Shi C.C."/>
            <person name="Li W."/>
            <person name="Zhang Q.J."/>
            <person name="Zhang Y."/>
            <person name="Li K."/>
            <person name="Lu H.F."/>
            <person name="Shi C."/>
            <person name="Zhu S.T."/>
            <person name="Xiao Z.Y."/>
            <person name="Nan H."/>
            <person name="Yue Y."/>
            <person name="Zhu X.G."/>
            <person name="Wu Y."/>
            <person name="Hong X.N."/>
            <person name="Fan G.Y."/>
            <person name="Tong Y."/>
            <person name="Zhang D."/>
            <person name="Mao C.L."/>
            <person name="Liu Y.L."/>
            <person name="Hao S.J."/>
            <person name="Liu W.Q."/>
            <person name="Lv M.Q."/>
            <person name="Zhang H.B."/>
            <person name="Liu Y."/>
            <person name="Hu-Tang G.R."/>
            <person name="Wang J.P."/>
            <person name="Wang J.H."/>
            <person name="Sun Y.H."/>
            <person name="Ni S.B."/>
            <person name="Chen W.B."/>
            <person name="Zhang X.C."/>
            <person name="Jiao Y.N."/>
            <person name="Eichler E.E."/>
            <person name="Li G.H."/>
            <person name="Liu X."/>
            <person name="Gao L.Z."/>
        </authorList>
    </citation>
    <scope>NUCLEOTIDE SEQUENCE [LARGE SCALE GENOMIC DNA]</scope>
    <source>
        <strain evidence="7">cv. GT1</strain>
        <tissue evidence="6">Leaf</tissue>
    </source>
</reference>
<proteinExistence type="predicted"/>
<evidence type="ECO:0000256" key="4">
    <source>
        <dbReference type="ARBA" id="ARBA00022833"/>
    </source>
</evidence>
<dbReference type="PANTHER" id="PTHR46481">
    <property type="entry name" value="ZINC FINGER BED DOMAIN-CONTAINING PROTEIN 4"/>
    <property type="match status" value="1"/>
</dbReference>
<name>A0A6A6LQM7_HEVBR</name>
<organism evidence="6 7">
    <name type="scientific">Hevea brasiliensis</name>
    <name type="common">Para rubber tree</name>
    <name type="synonym">Siphonia brasiliensis</name>
    <dbReference type="NCBI Taxonomy" id="3981"/>
    <lineage>
        <taxon>Eukaryota</taxon>
        <taxon>Viridiplantae</taxon>
        <taxon>Streptophyta</taxon>
        <taxon>Embryophyta</taxon>
        <taxon>Tracheophyta</taxon>
        <taxon>Spermatophyta</taxon>
        <taxon>Magnoliopsida</taxon>
        <taxon>eudicotyledons</taxon>
        <taxon>Gunneridae</taxon>
        <taxon>Pentapetalae</taxon>
        <taxon>rosids</taxon>
        <taxon>fabids</taxon>
        <taxon>Malpighiales</taxon>
        <taxon>Euphorbiaceae</taxon>
        <taxon>Crotonoideae</taxon>
        <taxon>Micrandreae</taxon>
        <taxon>Hevea</taxon>
    </lineage>
</organism>
<evidence type="ECO:0000256" key="2">
    <source>
        <dbReference type="ARBA" id="ARBA00022723"/>
    </source>
</evidence>
<evidence type="ECO:0000256" key="3">
    <source>
        <dbReference type="ARBA" id="ARBA00022771"/>
    </source>
</evidence>
<evidence type="ECO:0008006" key="8">
    <source>
        <dbReference type="Google" id="ProtNLM"/>
    </source>
</evidence>
<keyword evidence="7" id="KW-1185">Reference proteome</keyword>
<evidence type="ECO:0000313" key="7">
    <source>
        <dbReference type="Proteomes" id="UP000467840"/>
    </source>
</evidence>
<dbReference type="AlphaFoldDB" id="A0A6A6LQM7"/>
<dbReference type="InterPro" id="IPR052035">
    <property type="entry name" value="ZnF_BED_domain_contain"/>
</dbReference>
<dbReference type="InterPro" id="IPR012337">
    <property type="entry name" value="RNaseH-like_sf"/>
</dbReference>
<dbReference type="Proteomes" id="UP000467840">
    <property type="component" value="Chromosome 16"/>
</dbReference>
<dbReference type="PANTHER" id="PTHR46481:SF10">
    <property type="entry name" value="ZINC FINGER BED DOMAIN-CONTAINING PROTEIN 39"/>
    <property type="match status" value="1"/>
</dbReference>
<comment type="subcellular location">
    <subcellularLocation>
        <location evidence="1">Nucleus</location>
    </subcellularLocation>
</comment>
<evidence type="ECO:0000256" key="1">
    <source>
        <dbReference type="ARBA" id="ARBA00004123"/>
    </source>
</evidence>
<dbReference type="GO" id="GO:0008270">
    <property type="term" value="F:zinc ion binding"/>
    <property type="evidence" value="ECO:0007669"/>
    <property type="project" value="UniProtKB-KW"/>
</dbReference>
<gene>
    <name evidence="6" type="ORF">GH714_004968</name>
</gene>
<evidence type="ECO:0000256" key="5">
    <source>
        <dbReference type="ARBA" id="ARBA00023242"/>
    </source>
</evidence>
<dbReference type="GO" id="GO:0005634">
    <property type="term" value="C:nucleus"/>
    <property type="evidence" value="ECO:0007669"/>
    <property type="project" value="UniProtKB-SubCell"/>
</dbReference>
<evidence type="ECO:0000313" key="6">
    <source>
        <dbReference type="EMBL" id="KAF2302755.1"/>
    </source>
</evidence>
<sequence>MLGMPLIFARRKWGLSKVMCIIIDNASSNDSAISQLKKRLLILKKNAFVVGGDAFHMRCCAHIIQLVVMDRLDAVQGSIRRIRDVVKHVNRYNNRFQVEFWDELPSEFDWHNARILCNFLEKFYDVT</sequence>